<comment type="similarity">
    <text evidence="1">Belongs to the bacterial solute-binding protein 1 family.</text>
</comment>
<dbReference type="PANTHER" id="PTHR30006">
    <property type="entry name" value="THIAMINE-BINDING PERIPLASMIC PROTEIN-RELATED"/>
    <property type="match status" value="1"/>
</dbReference>
<feature type="binding site" evidence="4">
    <location>
        <position position="239"/>
    </location>
    <ligand>
        <name>Fe cation</name>
        <dbReference type="ChEBI" id="CHEBI:24875"/>
    </ligand>
</feature>
<keyword evidence="6" id="KW-1185">Reference proteome</keyword>
<dbReference type="GO" id="GO:0006826">
    <property type="term" value="P:iron ion transport"/>
    <property type="evidence" value="ECO:0007669"/>
    <property type="project" value="UniProtKB-KW"/>
</dbReference>
<dbReference type="STRING" id="36844.SAMN04488501_103129"/>
<accession>A0A0L6ZCM8</accession>
<keyword evidence="2" id="KW-0813">Transport</keyword>
<evidence type="ECO:0000256" key="1">
    <source>
        <dbReference type="ARBA" id="ARBA00008520"/>
    </source>
</evidence>
<dbReference type="InterPro" id="IPR006059">
    <property type="entry name" value="SBP"/>
</dbReference>
<dbReference type="SUPFAM" id="SSF53850">
    <property type="entry name" value="Periplasmic binding protein-like II"/>
    <property type="match status" value="1"/>
</dbReference>
<evidence type="ECO:0000256" key="2">
    <source>
        <dbReference type="ARBA" id="ARBA00022496"/>
    </source>
</evidence>
<keyword evidence="4" id="KW-0408">Iron</keyword>
<evidence type="ECO:0000256" key="4">
    <source>
        <dbReference type="PIRSR" id="PIRSR002825-1"/>
    </source>
</evidence>
<sequence length="347" mass="39271">MIVTKNRYLVFLISIMFILAALMTGCTSSKIDGSDIGEVKEEAKELTIYSGRQEKFALPFVEKFEKETGIKVNLISGKATEYAHRIVEEKENTQADVFWANDAGILEYLRLENMLTPIESDVLEQISSNYQGKDRTWTALTIRHRVFLYNTDQMTYENMPKSIFDLVDPKYKGQFAMDRAGNESMVSYFTSLRAIIGPEKTLELLKGIMANEPLILQSHTDVRRAVGSGEVKFGLVNNYHYKIQLTEEGLNHIAQIFPDQGKDEIGTFVNISGVAITKHAKHPKNALLFVEFLLKAEQQKMNDETPIINNLEGVEYETAKIANTSLSEIGPLWEETTELMEKAGYSD</sequence>
<keyword evidence="3" id="KW-0732">Signal</keyword>
<proteinExistence type="inferred from homology"/>
<keyword evidence="2" id="KW-0410">Iron transport</keyword>
<evidence type="ECO:0000313" key="5">
    <source>
        <dbReference type="EMBL" id="KOA20729.1"/>
    </source>
</evidence>
<evidence type="ECO:0000256" key="3">
    <source>
        <dbReference type="ARBA" id="ARBA00022729"/>
    </source>
</evidence>
<reference evidence="6" key="1">
    <citation type="submission" date="2015-08" db="EMBL/GenBank/DDBJ databases">
        <title>Genome sequence of the strict anaerobe Clostridium homopropionicum LuHBu1 (DSM 5847T).</title>
        <authorList>
            <person name="Poehlein A."/>
            <person name="Beck M."/>
            <person name="Schiel-Bengelsdorf B."/>
            <person name="Bengelsdorf F.R."/>
            <person name="Daniel R."/>
            <person name="Duerre P."/>
        </authorList>
    </citation>
    <scope>NUCLEOTIDE SEQUENCE [LARGE SCALE GENOMIC DNA]</scope>
    <source>
        <strain evidence="6">DSM 5847</strain>
    </source>
</reference>
<protein>
    <submittedName>
        <fullName evidence="5">Iron uptake protein A1</fullName>
    </submittedName>
</protein>
<evidence type="ECO:0000313" key="6">
    <source>
        <dbReference type="Proteomes" id="UP000037043"/>
    </source>
</evidence>
<dbReference type="PIRSF" id="PIRSF002825">
    <property type="entry name" value="CfbpA"/>
    <property type="match status" value="1"/>
</dbReference>
<keyword evidence="4" id="KW-0479">Metal-binding</keyword>
<organism evidence="5 6">
    <name type="scientific">Clostridium homopropionicum DSM 5847</name>
    <dbReference type="NCBI Taxonomy" id="1121318"/>
    <lineage>
        <taxon>Bacteria</taxon>
        <taxon>Bacillati</taxon>
        <taxon>Bacillota</taxon>
        <taxon>Clostridia</taxon>
        <taxon>Eubacteriales</taxon>
        <taxon>Clostridiaceae</taxon>
        <taxon>Clostridium</taxon>
    </lineage>
</organism>
<dbReference type="GO" id="GO:0046872">
    <property type="term" value="F:metal ion binding"/>
    <property type="evidence" value="ECO:0007669"/>
    <property type="project" value="UniProtKB-KW"/>
</dbReference>
<dbReference type="Gene3D" id="3.40.190.10">
    <property type="entry name" value="Periplasmic binding protein-like II"/>
    <property type="match status" value="2"/>
</dbReference>
<name>A0A0L6ZCM8_9CLOT</name>
<gene>
    <name evidence="5" type="primary">futA1_1</name>
    <name evidence="5" type="ORF">CLHOM_08710</name>
</gene>
<dbReference type="RefSeq" id="WP_052220457.1">
    <property type="nucleotide sequence ID" value="NZ_LHUR01000012.1"/>
</dbReference>
<comment type="caution">
    <text evidence="5">The sequence shown here is derived from an EMBL/GenBank/DDBJ whole genome shotgun (WGS) entry which is preliminary data.</text>
</comment>
<dbReference type="Proteomes" id="UP000037043">
    <property type="component" value="Unassembled WGS sequence"/>
</dbReference>
<dbReference type="AlphaFoldDB" id="A0A0L6ZCM8"/>
<dbReference type="InterPro" id="IPR026045">
    <property type="entry name" value="Ferric-bd"/>
</dbReference>
<dbReference type="PANTHER" id="PTHR30006:SF15">
    <property type="entry name" value="IRON-UTILIZATION PERIPLASMIC PROTEIN"/>
    <property type="match status" value="1"/>
</dbReference>
<keyword evidence="2" id="KW-0406">Ion transport</keyword>
<dbReference type="PROSITE" id="PS51257">
    <property type="entry name" value="PROKAR_LIPOPROTEIN"/>
    <property type="match status" value="1"/>
</dbReference>
<dbReference type="Pfam" id="PF13416">
    <property type="entry name" value="SBP_bac_8"/>
    <property type="match status" value="1"/>
</dbReference>
<dbReference type="EMBL" id="LHUR01000012">
    <property type="protein sequence ID" value="KOA20729.1"/>
    <property type="molecule type" value="Genomic_DNA"/>
</dbReference>
<dbReference type="GO" id="GO:0030288">
    <property type="term" value="C:outer membrane-bounded periplasmic space"/>
    <property type="evidence" value="ECO:0007669"/>
    <property type="project" value="TreeGrafter"/>
</dbReference>
<dbReference type="PATRIC" id="fig|1121318.3.peg.876"/>